<proteinExistence type="predicted"/>
<evidence type="ECO:0000313" key="1">
    <source>
        <dbReference type="EMBL" id="AGH17306.1"/>
    </source>
</evidence>
<protein>
    <submittedName>
        <fullName evidence="1">Uncharacterized protein</fullName>
    </submittedName>
</protein>
<accession>A0ABN4B1K8</accession>
<evidence type="ECO:0000313" key="2">
    <source>
        <dbReference type="Proteomes" id="UP000011820"/>
    </source>
</evidence>
<dbReference type="Proteomes" id="UP000011820">
    <property type="component" value="Chromosome"/>
</dbReference>
<gene>
    <name evidence="1" type="ORF">WSI_04690</name>
</gene>
<organism evidence="1 2">
    <name type="scientific">Candidatus Liberibacter asiaticus str. gxpsy</name>
    <dbReference type="NCBI Taxonomy" id="1174529"/>
    <lineage>
        <taxon>Bacteria</taxon>
        <taxon>Pseudomonadati</taxon>
        <taxon>Pseudomonadota</taxon>
        <taxon>Alphaproteobacteria</taxon>
        <taxon>Hyphomicrobiales</taxon>
        <taxon>Rhizobiaceae</taxon>
        <taxon>Liberibacter</taxon>
    </lineage>
</organism>
<name>A0ABN4B1K8_LIBAS</name>
<sequence>MAKNLVTSGINVNFSPVLDLLYGPETFIAQKRSIFSRIPAKAEESAQLFSRTYIKNPK</sequence>
<reference evidence="1 2" key="1">
    <citation type="journal article" date="2013" name="Genome Announc.">
        <title>Complete Genome Sequence of a Chinese Strain of 'Candidatus Liberibacter asiaticus'.</title>
        <authorList>
            <person name="Lin H."/>
            <person name="Han C.S."/>
            <person name="Liu B."/>
            <person name="Lou B."/>
            <person name="Bai X."/>
            <person name="Deng C."/>
            <person name="Civerolo E.L."/>
            <person name="Gupta G."/>
        </authorList>
    </citation>
    <scope>NUCLEOTIDE SEQUENCE [LARGE SCALE GENOMIC DNA]</scope>
    <source>
        <strain evidence="2">gxpsy</strain>
    </source>
</reference>
<keyword evidence="2" id="KW-1185">Reference proteome</keyword>
<dbReference type="EMBL" id="CP004005">
    <property type="protein sequence ID" value="AGH17306.1"/>
    <property type="molecule type" value="Genomic_DNA"/>
</dbReference>